<comment type="caution">
    <text evidence="2">The sequence shown here is derived from an EMBL/GenBank/DDBJ whole genome shotgun (WGS) entry which is preliminary data.</text>
</comment>
<dbReference type="Proteomes" id="UP001140560">
    <property type="component" value="Unassembled WGS sequence"/>
</dbReference>
<sequence>MIFPGDLILTAVSSPSVHEMLQGSEFKPWESYTLSHDEVIVLGKDSALIYYRVEATRAGETFRAICSSAWVLEGPSDTFKELKKESGILELEISSAITYVPMRIAGIRQSGRSYFREVRNMSGSVTYAAVVGTPNSTLRQPQSQARANSSFDNPVSLKEGNAKPQGPGISNESKPNPRGSSSKRPEQNPHTYSGPANETRNTKQIPKPEHKPNTEKGEELVYVLTLKITNNVSQPMNALREKYFPKHLNRTPAHLTLFHALPHSQLSSLEASLLQLSNTAEPFPVSPGRPFRMRRGVGVNVELGRNRLVDLHGQLRSQWGRFLSEQDAEGGFRPHWTVMNKVNDEREVDEAFGAVERELAEGKRNGEAVGVELWRYKRGRWEWDREYAFGKS</sequence>
<evidence type="ECO:0000313" key="3">
    <source>
        <dbReference type="Proteomes" id="UP001140560"/>
    </source>
</evidence>
<dbReference type="SUPFAM" id="SSF55144">
    <property type="entry name" value="LigT-like"/>
    <property type="match status" value="1"/>
</dbReference>
<keyword evidence="3" id="KW-1185">Reference proteome</keyword>
<dbReference type="AlphaFoldDB" id="A0A9W9CM52"/>
<dbReference type="Pfam" id="PF13563">
    <property type="entry name" value="2_5_RNA_ligase2"/>
    <property type="match status" value="1"/>
</dbReference>
<accession>A0A9W9CM52</accession>
<reference evidence="2" key="1">
    <citation type="submission" date="2022-10" db="EMBL/GenBank/DDBJ databases">
        <title>Tapping the CABI collections for fungal endophytes: first genome assemblies for Collariella, Neodidymelliopsis, Ascochyta clinopodiicola, Didymella pomorum, Didymosphaeria variabile, Neocosmospora piperis and Neocucurbitaria cava.</title>
        <authorList>
            <person name="Hill R."/>
        </authorList>
    </citation>
    <scope>NUCLEOTIDE SEQUENCE</scope>
    <source>
        <strain evidence="2">IMI 356814</strain>
    </source>
</reference>
<name>A0A9W9CM52_9PLEO</name>
<evidence type="ECO:0008006" key="4">
    <source>
        <dbReference type="Google" id="ProtNLM"/>
    </source>
</evidence>
<evidence type="ECO:0000313" key="2">
    <source>
        <dbReference type="EMBL" id="KAJ4371174.1"/>
    </source>
</evidence>
<organism evidence="2 3">
    <name type="scientific">Neocucurbitaria cava</name>
    <dbReference type="NCBI Taxonomy" id="798079"/>
    <lineage>
        <taxon>Eukaryota</taxon>
        <taxon>Fungi</taxon>
        <taxon>Dikarya</taxon>
        <taxon>Ascomycota</taxon>
        <taxon>Pezizomycotina</taxon>
        <taxon>Dothideomycetes</taxon>
        <taxon>Pleosporomycetidae</taxon>
        <taxon>Pleosporales</taxon>
        <taxon>Pleosporineae</taxon>
        <taxon>Cucurbitariaceae</taxon>
        <taxon>Neocucurbitaria</taxon>
    </lineage>
</organism>
<feature type="compositionally biased region" description="Polar residues" evidence="1">
    <location>
        <begin position="168"/>
        <end position="204"/>
    </location>
</feature>
<feature type="compositionally biased region" description="Basic and acidic residues" evidence="1">
    <location>
        <begin position="206"/>
        <end position="216"/>
    </location>
</feature>
<dbReference type="Gene3D" id="3.90.1140.10">
    <property type="entry name" value="Cyclic phosphodiesterase"/>
    <property type="match status" value="1"/>
</dbReference>
<protein>
    <recommendedName>
        <fullName evidence="4">RNA ligase/cyclic nucleotide phosphodiesterase</fullName>
    </recommendedName>
</protein>
<proteinExistence type="predicted"/>
<dbReference type="InterPro" id="IPR009097">
    <property type="entry name" value="Cyclic_Pdiesterase"/>
</dbReference>
<gene>
    <name evidence="2" type="ORF">N0V83_004390</name>
</gene>
<dbReference type="EMBL" id="JAPEUY010000007">
    <property type="protein sequence ID" value="KAJ4371174.1"/>
    <property type="molecule type" value="Genomic_DNA"/>
</dbReference>
<feature type="region of interest" description="Disordered" evidence="1">
    <location>
        <begin position="136"/>
        <end position="216"/>
    </location>
</feature>
<feature type="compositionally biased region" description="Polar residues" evidence="1">
    <location>
        <begin position="136"/>
        <end position="153"/>
    </location>
</feature>
<dbReference type="OrthoDB" id="5364416at2759"/>
<evidence type="ECO:0000256" key="1">
    <source>
        <dbReference type="SAM" id="MobiDB-lite"/>
    </source>
</evidence>